<evidence type="ECO:0000256" key="5">
    <source>
        <dbReference type="ARBA" id="ARBA00022801"/>
    </source>
</evidence>
<dbReference type="AlphaFoldDB" id="I0WFV0"/>
<evidence type="ECO:0000256" key="4">
    <source>
        <dbReference type="ARBA" id="ARBA00022737"/>
    </source>
</evidence>
<evidence type="ECO:0000256" key="3">
    <source>
        <dbReference type="ARBA" id="ARBA00022729"/>
    </source>
</evidence>
<comment type="catalytic activity">
    <reaction evidence="2">
        <text>Hydrolysis of terminal, non-reducing branched (1-&gt;3)-alpha-D-galactosidic residues, producing free D-galactose.</text>
        <dbReference type="EC" id="3.2.1.n1"/>
    </reaction>
</comment>
<dbReference type="EMBL" id="AJJU01000006">
    <property type="protein sequence ID" value="EID75266.1"/>
    <property type="molecule type" value="Genomic_DNA"/>
</dbReference>
<dbReference type="STRING" id="946077.W5A_06840"/>
<dbReference type="PATRIC" id="fig|946077.3.peg.1385"/>
<evidence type="ECO:0000256" key="2">
    <source>
        <dbReference type="ARBA" id="ARBA00001271"/>
    </source>
</evidence>
<dbReference type="InterPro" id="IPR056441">
    <property type="entry name" value="Beta-barrel_GLAA-B_II"/>
</dbReference>
<dbReference type="GO" id="GO:0004557">
    <property type="term" value="F:alpha-galactosidase activity"/>
    <property type="evidence" value="ECO:0007669"/>
    <property type="project" value="UniProtKB-EC"/>
</dbReference>
<evidence type="ECO:0000313" key="10">
    <source>
        <dbReference type="Proteomes" id="UP000005938"/>
    </source>
</evidence>
<dbReference type="Gene3D" id="2.160.20.10">
    <property type="entry name" value="Single-stranded right-handed beta-helix, Pectin lyase-like"/>
    <property type="match status" value="2"/>
</dbReference>
<accession>I0WFV0</accession>
<dbReference type="eggNOG" id="COG5434">
    <property type="taxonomic scope" value="Bacteria"/>
</dbReference>
<dbReference type="Pfam" id="PF23763">
    <property type="entry name" value="Beta-barrel_GLAA-B_I"/>
    <property type="match status" value="1"/>
</dbReference>
<comment type="caution">
    <text evidence="9">The sequence shown here is derived from an EMBL/GenBank/DDBJ whole genome shotgun (WGS) entry which is preliminary data.</text>
</comment>
<dbReference type="InterPro" id="IPR011050">
    <property type="entry name" value="Pectin_lyase_fold/virulence"/>
</dbReference>
<proteinExistence type="predicted"/>
<keyword evidence="4" id="KW-0677">Repeat</keyword>
<keyword evidence="6" id="KW-0326">Glycosidase</keyword>
<dbReference type="InterPro" id="IPR012334">
    <property type="entry name" value="Pectin_lyas_fold"/>
</dbReference>
<protein>
    <submittedName>
        <fullName evidence="9">Exo-alpha-galactosidase B1</fullName>
    </submittedName>
</protein>
<dbReference type="InterPro" id="IPR057275">
    <property type="entry name" value="Beta-barrel_GLAA-B_I"/>
</dbReference>
<evidence type="ECO:0000259" key="8">
    <source>
        <dbReference type="Pfam" id="PF23764"/>
    </source>
</evidence>
<gene>
    <name evidence="9" type="ORF">W5A_06840</name>
</gene>
<dbReference type="OrthoDB" id="9807299at2"/>
<reference evidence="9 10" key="1">
    <citation type="journal article" date="2012" name="J. Bacteriol.">
        <title>Genome Sequence of the Halotolerant Bacterium Imtechella halotolerans K1T.</title>
        <authorList>
            <person name="Kumar S."/>
            <person name="Vikram S."/>
            <person name="Subramanian S."/>
            <person name="Raghava G.P."/>
            <person name="Pinnaka A.K."/>
        </authorList>
    </citation>
    <scope>NUCLEOTIDE SEQUENCE [LARGE SCALE GENOMIC DNA]</scope>
    <source>
        <strain evidence="9 10">K1</strain>
    </source>
</reference>
<sequence>MNYFLSLLLIVTVSNSCRNTTPHTITLEDPTTTSSSDKDWSPVVKSLLDNFKSTTSKQAVVIKLPKDTYHFYPDKAFEKELYISNHDQDNPKKVAFYLEDLHNVTIDGQGSQLLFHGRMIPFVLKNCSNIRLQNFSIDFELPQIRQLTIKQVDSLREYAIAELSPKDHYKVENNKLVFTGLGYTLTPYTSMVFNEDKRLAYRFSDVEFSSSSIAEQSPNHFKITDWSYLKNVSVGQRIALRTYHRPTPGIFIDYCQDTFLDNVTVHYAEGMGLIAQTSENITLNKFAVRLKEGSDRYFTTQADATHFSGCRGLIKSEYGFYEGMADDAINVHGTYLKIMERIDNQTVKAAYMHPQAWGFFWGESGDEVQFIRSKTMEYEHARNTIKSITPADSQTNHGAKEFIISFSTPLASHIGDDSHWGIENLSWTPEVIFNHNTIQNNRARGALFSTPKKVVCADNLFDHTHGTAILLCGDSNGWYETGACKEVLIKNNTFINALTSQYQFTNAIISIYPEIPDLENQEKYFHSGITIEDNTFHTFDKPILYAKSVSDLVFKNNLIQTNTDFKPFHWNTHRFYFEKVKKIRIEQNKFDKPLDSSDIYLKFSQKDAVSF</sequence>
<keyword evidence="5" id="KW-0378">Hydrolase</keyword>
<organism evidence="9 10">
    <name type="scientific">Imtechella halotolerans K1</name>
    <dbReference type="NCBI Taxonomy" id="946077"/>
    <lineage>
        <taxon>Bacteria</taxon>
        <taxon>Pseudomonadati</taxon>
        <taxon>Bacteroidota</taxon>
        <taxon>Flavobacteriia</taxon>
        <taxon>Flavobacteriales</taxon>
        <taxon>Flavobacteriaceae</taxon>
        <taxon>Imtechella</taxon>
    </lineage>
</organism>
<keyword evidence="10" id="KW-1185">Reference proteome</keyword>
<dbReference type="Proteomes" id="UP000005938">
    <property type="component" value="Unassembled WGS sequence"/>
</dbReference>
<dbReference type="Pfam" id="PF23764">
    <property type="entry name" value="Beta-barrel_GLAA-B_II"/>
    <property type="match status" value="1"/>
</dbReference>
<dbReference type="RefSeq" id="WP_008238763.1">
    <property type="nucleotide sequence ID" value="NZ_AJJU01000006.1"/>
</dbReference>
<evidence type="ECO:0000256" key="6">
    <source>
        <dbReference type="ARBA" id="ARBA00023295"/>
    </source>
</evidence>
<dbReference type="SUPFAM" id="SSF51126">
    <property type="entry name" value="Pectin lyase-like"/>
    <property type="match status" value="1"/>
</dbReference>
<evidence type="ECO:0000256" key="1">
    <source>
        <dbReference type="ARBA" id="ARBA00001255"/>
    </source>
</evidence>
<evidence type="ECO:0000259" key="7">
    <source>
        <dbReference type="Pfam" id="PF23763"/>
    </source>
</evidence>
<feature type="domain" description="GLAA-B beta-barrel" evidence="8">
    <location>
        <begin position="346"/>
        <end position="412"/>
    </location>
</feature>
<feature type="domain" description="GLAA-B beta-barrel" evidence="7">
    <location>
        <begin position="146"/>
        <end position="235"/>
    </location>
</feature>
<name>I0WFV0_9FLAO</name>
<comment type="catalytic activity">
    <reaction evidence="1">
        <text>Hydrolysis of terminal, non-reducing alpha-D-galactose residues in alpha-D-galactosides, including galactose oligosaccharides, galactomannans and galactolipids.</text>
        <dbReference type="EC" id="3.2.1.22"/>
    </reaction>
</comment>
<evidence type="ECO:0000313" key="9">
    <source>
        <dbReference type="EMBL" id="EID75266.1"/>
    </source>
</evidence>
<keyword evidence="3" id="KW-0732">Signal</keyword>